<dbReference type="AlphaFoldDB" id="A0A5N0UZ09"/>
<dbReference type="GO" id="GO:0042918">
    <property type="term" value="P:alkanesulfonate transmembrane transport"/>
    <property type="evidence" value="ECO:0007669"/>
    <property type="project" value="TreeGrafter"/>
</dbReference>
<evidence type="ECO:0000313" key="6">
    <source>
        <dbReference type="EMBL" id="KAA9156978.1"/>
    </source>
</evidence>
<evidence type="ECO:0000313" key="7">
    <source>
        <dbReference type="Proteomes" id="UP000319769"/>
    </source>
</evidence>
<dbReference type="GO" id="GO:0042597">
    <property type="term" value="C:periplasmic space"/>
    <property type="evidence" value="ECO:0007669"/>
    <property type="project" value="UniProtKB-SubCell"/>
</dbReference>
<dbReference type="Gene3D" id="3.40.190.10">
    <property type="entry name" value="Periplasmic binding protein-like II"/>
    <property type="match status" value="2"/>
</dbReference>
<comment type="subcellular location">
    <subcellularLocation>
        <location evidence="1">Periplasm</location>
    </subcellularLocation>
</comment>
<comment type="similarity">
    <text evidence="2">Belongs to the bacterial solute-binding protein SsuA/TauA family.</text>
</comment>
<proteinExistence type="inferred from homology"/>
<dbReference type="PANTHER" id="PTHR30024">
    <property type="entry name" value="ALIPHATIC SULFONATES-BINDING PROTEIN-RELATED"/>
    <property type="match status" value="1"/>
</dbReference>
<dbReference type="InterPro" id="IPR015168">
    <property type="entry name" value="SsuA/THI5"/>
</dbReference>
<dbReference type="Pfam" id="PF09084">
    <property type="entry name" value="NMT1"/>
    <property type="match status" value="1"/>
</dbReference>
<name>A0A5N0UZ09_9PSEU</name>
<dbReference type="PROSITE" id="PS51257">
    <property type="entry name" value="PROKAR_LIPOPROTEIN"/>
    <property type="match status" value="1"/>
</dbReference>
<comment type="caution">
    <text evidence="6">The sequence shown here is derived from an EMBL/GenBank/DDBJ whole genome shotgun (WGS) entry which is preliminary data.</text>
</comment>
<dbReference type="SUPFAM" id="SSF53850">
    <property type="entry name" value="Periplasmic binding protein-like II"/>
    <property type="match status" value="1"/>
</dbReference>
<organism evidence="6 7">
    <name type="scientific">Amycolatopsis acidicola</name>
    <dbReference type="NCBI Taxonomy" id="2596893"/>
    <lineage>
        <taxon>Bacteria</taxon>
        <taxon>Bacillati</taxon>
        <taxon>Actinomycetota</taxon>
        <taxon>Actinomycetes</taxon>
        <taxon>Pseudonocardiales</taxon>
        <taxon>Pseudonocardiaceae</taxon>
        <taxon>Amycolatopsis</taxon>
    </lineage>
</organism>
<evidence type="ECO:0000259" key="5">
    <source>
        <dbReference type="Pfam" id="PF09084"/>
    </source>
</evidence>
<dbReference type="EMBL" id="VMNW02000045">
    <property type="protein sequence ID" value="KAA9156978.1"/>
    <property type="molecule type" value="Genomic_DNA"/>
</dbReference>
<dbReference type="Proteomes" id="UP000319769">
    <property type="component" value="Unassembled WGS sequence"/>
</dbReference>
<protein>
    <submittedName>
        <fullName evidence="6">ABC transporter substrate-binding protein</fullName>
    </submittedName>
</protein>
<feature type="signal peptide" evidence="4">
    <location>
        <begin position="1"/>
        <end position="18"/>
    </location>
</feature>
<evidence type="ECO:0000256" key="1">
    <source>
        <dbReference type="ARBA" id="ARBA00004418"/>
    </source>
</evidence>
<evidence type="ECO:0000256" key="3">
    <source>
        <dbReference type="ARBA" id="ARBA00022729"/>
    </source>
</evidence>
<gene>
    <name evidence="6" type="ORF">FPZ12_026475</name>
</gene>
<evidence type="ECO:0000256" key="2">
    <source>
        <dbReference type="ARBA" id="ARBA00010742"/>
    </source>
</evidence>
<keyword evidence="7" id="KW-1185">Reference proteome</keyword>
<evidence type="ECO:0000256" key="4">
    <source>
        <dbReference type="SAM" id="SignalP"/>
    </source>
</evidence>
<dbReference type="OrthoDB" id="5348911at2"/>
<keyword evidence="3 4" id="KW-0732">Signal</keyword>
<reference evidence="6" key="1">
    <citation type="submission" date="2019-09" db="EMBL/GenBank/DDBJ databases">
        <authorList>
            <person name="Teo W.F.A."/>
            <person name="Duangmal K."/>
        </authorList>
    </citation>
    <scope>NUCLEOTIDE SEQUENCE [LARGE SCALE GENOMIC DNA]</scope>
    <source>
        <strain evidence="6">K81G1</strain>
    </source>
</reference>
<sequence length="332" mass="34645">MRAGALAAALALCSGLLAACGSSEADGLTEVTVGVGGNVFDTPMRVAAEKNFFRAQGLDVKFISLTASIGAAALQSDSVQFLNDSPNDFLTAVSRKIPEIAVSMDGGGNPLGLIVSTKFAAEHGLTSQSPPEAVAKALVGSTGGASSATTKGQAGLLMQEYGVDPASVHYVALPSPAADKASLANNQIDWFVTSEPIPLEVQDDGDGVVVASPDSVPAWSLPRSGYGQVVVVRQSFADENSDVVRRFVTAVEQGSAYARTHETEAVNIMKKTLTGVPDDVLLASLRLVDWPEKDTMSAEGWNTSMTFLGKLGSLPKNTKLPQSSWTNQYLPQ</sequence>
<accession>A0A5N0UZ09</accession>
<feature type="chain" id="PRO_5039386891" evidence="4">
    <location>
        <begin position="19"/>
        <end position="332"/>
    </location>
</feature>
<dbReference type="PANTHER" id="PTHR30024:SF47">
    <property type="entry name" value="TAURINE-BINDING PERIPLASMIC PROTEIN"/>
    <property type="match status" value="1"/>
</dbReference>
<feature type="domain" description="SsuA/THI5-like" evidence="5">
    <location>
        <begin position="42"/>
        <end position="265"/>
    </location>
</feature>